<evidence type="ECO:0000313" key="3">
    <source>
        <dbReference type="Proteomes" id="UP000268059"/>
    </source>
</evidence>
<gene>
    <name evidence="2" type="ORF">SG0102_15050</name>
</gene>
<dbReference type="InterPro" id="IPR024534">
    <property type="entry name" value="JetD_C"/>
</dbReference>
<dbReference type="Pfam" id="PF09983">
    <property type="entry name" value="JetD_C"/>
    <property type="match status" value="1"/>
</dbReference>
<dbReference type="RefSeq" id="WP_125119423.1">
    <property type="nucleotide sequence ID" value="NZ_AP019309.1"/>
</dbReference>
<dbReference type="Proteomes" id="UP000268059">
    <property type="component" value="Chromosome"/>
</dbReference>
<reference evidence="2 3" key="1">
    <citation type="submission" date="2018-11" db="EMBL/GenBank/DDBJ databases">
        <title>Novel Erysipelotrichaceae bacterium isolated from small intestine of a swine.</title>
        <authorList>
            <person name="Kim J.S."/>
            <person name="Choe H."/>
            <person name="Lee Y.R."/>
            <person name="Kim K.M."/>
            <person name="Park D.S."/>
        </authorList>
    </citation>
    <scope>NUCLEOTIDE SEQUENCE [LARGE SCALE GENOMIC DNA]</scope>
    <source>
        <strain evidence="2 3">SG0102</strain>
    </source>
</reference>
<sequence>MKKKVTLDSIEKRGFTSYEEEVAYVHKQMQDGLLTPMKSSATNDRYPPLYLKYWMTTEEKQDYSDELNHLHYALDPTYYLSHQKEYEKVRSFVLALQQYLSRPHQKGKVSAREGAYEIFGYEKVFDENKHLLAHLGLSLEDLDFYETVEPIAYYTNGLFQNALIVENSSPYFTIRDLLLHHQTTFLGESFDTIIYGAGHRIESTLKEAKLSFLPYDLEKCRFYYCGDIDYEGLSIFDNARKLLPMKPFDAMYRLMLDHATNRKLTLMKEKQTQPSDDVYTCFAPDLRSRMQEVLKSGYYIPQEMINRRDLEDAS</sequence>
<dbReference type="AlphaFoldDB" id="A0A3G9JKR9"/>
<name>A0A3G9JKR9_9FIRM</name>
<accession>A0A3G9JKR9</accession>
<evidence type="ECO:0000259" key="1">
    <source>
        <dbReference type="Pfam" id="PF09983"/>
    </source>
</evidence>
<keyword evidence="3" id="KW-1185">Reference proteome</keyword>
<organism evidence="2 3">
    <name type="scientific">Intestinibaculum porci</name>
    <dbReference type="NCBI Taxonomy" id="2487118"/>
    <lineage>
        <taxon>Bacteria</taxon>
        <taxon>Bacillati</taxon>
        <taxon>Bacillota</taxon>
        <taxon>Erysipelotrichia</taxon>
        <taxon>Erysipelotrichales</taxon>
        <taxon>Erysipelotrichaceae</taxon>
        <taxon>Intestinibaculum</taxon>
    </lineage>
</organism>
<dbReference type="EMBL" id="AP019309">
    <property type="protein sequence ID" value="BBH26571.1"/>
    <property type="molecule type" value="Genomic_DNA"/>
</dbReference>
<proteinExistence type="predicted"/>
<dbReference type="InParanoid" id="A0A3G9JKR9"/>
<dbReference type="KEGG" id="ebm:SG0102_15050"/>
<feature type="domain" description="Wadjet protein JetD C-terminal" evidence="1">
    <location>
        <begin position="160"/>
        <end position="311"/>
    </location>
</feature>
<evidence type="ECO:0000313" key="2">
    <source>
        <dbReference type="EMBL" id="BBH26571.1"/>
    </source>
</evidence>
<protein>
    <recommendedName>
        <fullName evidence="1">Wadjet protein JetD C-terminal domain-containing protein</fullName>
    </recommendedName>
</protein>
<dbReference type="OrthoDB" id="9809365at2"/>